<evidence type="ECO:0000256" key="1">
    <source>
        <dbReference type="SAM" id="Phobius"/>
    </source>
</evidence>
<keyword evidence="1" id="KW-0812">Transmembrane</keyword>
<name>A0A099K9V7_COLPS</name>
<accession>A0A099K9V7</accession>
<proteinExistence type="predicted"/>
<keyword evidence="2" id="KW-0167">Capsid protein</keyword>
<dbReference type="Proteomes" id="UP000029868">
    <property type="component" value="Unassembled WGS sequence"/>
</dbReference>
<keyword evidence="1" id="KW-1133">Transmembrane helix</keyword>
<dbReference type="PATRIC" id="fig|28229.3.peg.4677"/>
<evidence type="ECO:0000313" key="3">
    <source>
        <dbReference type="Proteomes" id="UP000029868"/>
    </source>
</evidence>
<keyword evidence="2" id="KW-0946">Virion</keyword>
<dbReference type="EMBL" id="JQEC01000074">
    <property type="protein sequence ID" value="KGJ86862.1"/>
    <property type="molecule type" value="Genomic_DNA"/>
</dbReference>
<sequence>MDAIFAAVDLSTVATFVGVAGLAIVGISLAYKAIGLAKRAVKSA</sequence>
<reference evidence="2 3" key="1">
    <citation type="submission" date="2014-08" db="EMBL/GenBank/DDBJ databases">
        <title>Genomic and Phenotypic Diversity of Colwellia psychrerythraea strains from Disparate Marine Basins.</title>
        <authorList>
            <person name="Techtmann S.M."/>
            <person name="Stelling S.C."/>
            <person name="Utturkar S.M."/>
            <person name="Alshibli N."/>
            <person name="Harris A."/>
            <person name="Brown S.D."/>
            <person name="Hazen T.C."/>
        </authorList>
    </citation>
    <scope>NUCLEOTIDE SEQUENCE [LARGE SCALE GENOMIC DNA]</scope>
    <source>
        <strain evidence="2 3">GAB14E</strain>
    </source>
</reference>
<evidence type="ECO:0000313" key="2">
    <source>
        <dbReference type="EMBL" id="KGJ86862.1"/>
    </source>
</evidence>
<organism evidence="2 3">
    <name type="scientific">Colwellia psychrerythraea</name>
    <name type="common">Vibrio psychroerythus</name>
    <dbReference type="NCBI Taxonomy" id="28229"/>
    <lineage>
        <taxon>Bacteria</taxon>
        <taxon>Pseudomonadati</taxon>
        <taxon>Pseudomonadota</taxon>
        <taxon>Gammaproteobacteria</taxon>
        <taxon>Alteromonadales</taxon>
        <taxon>Colwelliaceae</taxon>
        <taxon>Colwellia</taxon>
    </lineage>
</organism>
<feature type="transmembrane region" description="Helical" evidence="1">
    <location>
        <begin position="12"/>
        <end position="34"/>
    </location>
</feature>
<comment type="caution">
    <text evidence="2">The sequence shown here is derived from an EMBL/GenBank/DDBJ whole genome shotgun (WGS) entry which is preliminary data.</text>
</comment>
<dbReference type="AlphaFoldDB" id="A0A099K9V7"/>
<dbReference type="RefSeq" id="WP_033084583.1">
    <property type="nucleotide sequence ID" value="NZ_JQEC01000074.1"/>
</dbReference>
<keyword evidence="1" id="KW-0472">Membrane</keyword>
<protein>
    <submittedName>
        <fullName evidence="2">Major coat protein</fullName>
    </submittedName>
</protein>
<gene>
    <name evidence="2" type="ORF">GAB14E_4689</name>
</gene>